<keyword evidence="11" id="KW-1185">Reference proteome</keyword>
<evidence type="ECO:0000256" key="5">
    <source>
        <dbReference type="ARBA" id="ARBA00022777"/>
    </source>
</evidence>
<dbReference type="SMART" id="SM00387">
    <property type="entry name" value="HATPase_c"/>
    <property type="match status" value="1"/>
</dbReference>
<keyword evidence="6" id="KW-0472">Membrane</keyword>
<organism evidence="10 11">
    <name type="scientific">Zoogloea ramigera</name>
    <dbReference type="NCBI Taxonomy" id="350"/>
    <lineage>
        <taxon>Bacteria</taxon>
        <taxon>Pseudomonadati</taxon>
        <taxon>Pseudomonadota</taxon>
        <taxon>Betaproteobacteria</taxon>
        <taxon>Rhodocyclales</taxon>
        <taxon>Zoogloeaceae</taxon>
        <taxon>Zoogloea</taxon>
    </lineage>
</organism>
<dbReference type="Pfam" id="PF00512">
    <property type="entry name" value="HisKA"/>
    <property type="match status" value="1"/>
</dbReference>
<dbReference type="OrthoDB" id="9810730at2"/>
<dbReference type="InterPro" id="IPR001610">
    <property type="entry name" value="PAC"/>
</dbReference>
<gene>
    <name evidence="10" type="ORF">ZRA01_05520</name>
</gene>
<accession>A0A4Y4CRL9</accession>
<dbReference type="SMART" id="SM00086">
    <property type="entry name" value="PAC"/>
    <property type="match status" value="1"/>
</dbReference>
<dbReference type="InterPro" id="IPR003594">
    <property type="entry name" value="HATPase_dom"/>
</dbReference>
<keyword evidence="6" id="KW-1133">Transmembrane helix</keyword>
<dbReference type="Gene3D" id="1.10.287.130">
    <property type="match status" value="1"/>
</dbReference>
<evidence type="ECO:0000256" key="1">
    <source>
        <dbReference type="ARBA" id="ARBA00000085"/>
    </source>
</evidence>
<dbReference type="CDD" id="cd00130">
    <property type="entry name" value="PAS"/>
    <property type="match status" value="1"/>
</dbReference>
<evidence type="ECO:0000256" key="4">
    <source>
        <dbReference type="ARBA" id="ARBA00022679"/>
    </source>
</evidence>
<dbReference type="SUPFAM" id="SSF47384">
    <property type="entry name" value="Homodimeric domain of signal transducing histidine kinase"/>
    <property type="match status" value="1"/>
</dbReference>
<dbReference type="AlphaFoldDB" id="A0A4Y4CRL9"/>
<sequence length="472" mass="51461">MTQQRFCRGCFKLQIFSAVALLIVIYEGLVERVLDELPAHWAFHTIAITLSAAAAAFAAQHLRDGAMRRARRAAEAVEMRASSFQKTLLDAMPVAVFYKDREGRYLGCNELFAEVMGVSSEQIKGRTVAELWPSEHADIYHQKDLALMANPVTQQYEFQIKDKHGQIRDVIYGKGAFFDEHGQVAGIIGAFFDITDKKRLEQELLCHRTQLEAMVEQKTAELRQRNLELGNARDAADAATRAKDAFLQTMSHELRTPLNGVLGAAHILRLRLDDPGQLRFVDMVIASGRSLLQVIERILVFSKLSAETGGGLAAIELATFLPGLIEPLCPVAEARGGALAVSVDEALPACIYEDHARLGVILRHFLDNGLKFSGRGTVRLSARPDTLPGGEAVIRFEVADQGIGIEADKLGMIFEAFSQADGSLTRQHGGIGLGLAECRQLARLMGGEVGVSSTPGEGSAFFLTLPLRGVPA</sequence>
<evidence type="ECO:0000259" key="7">
    <source>
        <dbReference type="PROSITE" id="PS50109"/>
    </source>
</evidence>
<feature type="domain" description="PAC" evidence="9">
    <location>
        <begin position="154"/>
        <end position="206"/>
    </location>
</feature>
<protein>
    <recommendedName>
        <fullName evidence="2">histidine kinase</fullName>
        <ecNumber evidence="2">2.7.13.3</ecNumber>
    </recommendedName>
</protein>
<dbReference type="PROSITE" id="PS50112">
    <property type="entry name" value="PAS"/>
    <property type="match status" value="1"/>
</dbReference>
<dbReference type="Pfam" id="PF08448">
    <property type="entry name" value="PAS_4"/>
    <property type="match status" value="1"/>
</dbReference>
<dbReference type="PROSITE" id="PS50113">
    <property type="entry name" value="PAC"/>
    <property type="match status" value="1"/>
</dbReference>
<feature type="domain" description="PAS" evidence="8">
    <location>
        <begin position="81"/>
        <end position="159"/>
    </location>
</feature>
<keyword evidence="3" id="KW-0597">Phosphoprotein</keyword>
<dbReference type="InterPro" id="IPR000700">
    <property type="entry name" value="PAS-assoc_C"/>
</dbReference>
<comment type="catalytic activity">
    <reaction evidence="1">
        <text>ATP + protein L-histidine = ADP + protein N-phospho-L-histidine.</text>
        <dbReference type="EC" id="2.7.13.3"/>
    </reaction>
</comment>
<dbReference type="SMART" id="SM00091">
    <property type="entry name" value="PAS"/>
    <property type="match status" value="1"/>
</dbReference>
<comment type="caution">
    <text evidence="10">The sequence shown here is derived from an EMBL/GenBank/DDBJ whole genome shotgun (WGS) entry which is preliminary data.</text>
</comment>
<dbReference type="SUPFAM" id="SSF55874">
    <property type="entry name" value="ATPase domain of HSP90 chaperone/DNA topoisomerase II/histidine kinase"/>
    <property type="match status" value="1"/>
</dbReference>
<dbReference type="PANTHER" id="PTHR43047">
    <property type="entry name" value="TWO-COMPONENT HISTIDINE PROTEIN KINASE"/>
    <property type="match status" value="1"/>
</dbReference>
<evidence type="ECO:0000259" key="8">
    <source>
        <dbReference type="PROSITE" id="PS50112"/>
    </source>
</evidence>
<dbReference type="CDD" id="cd00082">
    <property type="entry name" value="HisKA"/>
    <property type="match status" value="1"/>
</dbReference>
<dbReference type="EMBL" id="BJNV01000007">
    <property type="protein sequence ID" value="GEC94479.1"/>
    <property type="molecule type" value="Genomic_DNA"/>
</dbReference>
<dbReference type="CDD" id="cd16922">
    <property type="entry name" value="HATPase_EvgS-ArcB-TorS-like"/>
    <property type="match status" value="1"/>
</dbReference>
<evidence type="ECO:0000259" key="9">
    <source>
        <dbReference type="PROSITE" id="PS50113"/>
    </source>
</evidence>
<dbReference type="InterPro" id="IPR036097">
    <property type="entry name" value="HisK_dim/P_sf"/>
</dbReference>
<proteinExistence type="predicted"/>
<feature type="domain" description="Histidine kinase" evidence="7">
    <location>
        <begin position="249"/>
        <end position="469"/>
    </location>
</feature>
<feature type="transmembrane region" description="Helical" evidence="6">
    <location>
        <begin position="12"/>
        <end position="29"/>
    </location>
</feature>
<evidence type="ECO:0000256" key="2">
    <source>
        <dbReference type="ARBA" id="ARBA00012438"/>
    </source>
</evidence>
<evidence type="ECO:0000256" key="6">
    <source>
        <dbReference type="SAM" id="Phobius"/>
    </source>
</evidence>
<keyword evidence="5" id="KW-0418">Kinase</keyword>
<dbReference type="InterPro" id="IPR013656">
    <property type="entry name" value="PAS_4"/>
</dbReference>
<dbReference type="InterPro" id="IPR000014">
    <property type="entry name" value="PAS"/>
</dbReference>
<dbReference type="InterPro" id="IPR035965">
    <property type="entry name" value="PAS-like_dom_sf"/>
</dbReference>
<evidence type="ECO:0000313" key="10">
    <source>
        <dbReference type="EMBL" id="GEC94479.1"/>
    </source>
</evidence>
<dbReference type="Pfam" id="PF02518">
    <property type="entry name" value="HATPase_c"/>
    <property type="match status" value="1"/>
</dbReference>
<keyword evidence="6" id="KW-0812">Transmembrane</keyword>
<dbReference type="InterPro" id="IPR004358">
    <property type="entry name" value="Sig_transdc_His_kin-like_C"/>
</dbReference>
<dbReference type="PROSITE" id="PS50109">
    <property type="entry name" value="HIS_KIN"/>
    <property type="match status" value="1"/>
</dbReference>
<dbReference type="NCBIfam" id="TIGR00229">
    <property type="entry name" value="sensory_box"/>
    <property type="match status" value="1"/>
</dbReference>
<evidence type="ECO:0000313" key="11">
    <source>
        <dbReference type="Proteomes" id="UP000318422"/>
    </source>
</evidence>
<keyword evidence="4" id="KW-0808">Transferase</keyword>
<dbReference type="Gene3D" id="3.30.450.20">
    <property type="entry name" value="PAS domain"/>
    <property type="match status" value="1"/>
</dbReference>
<dbReference type="RefSeq" id="WP_141349238.1">
    <property type="nucleotide sequence ID" value="NZ_BJNV01000007.1"/>
</dbReference>
<dbReference type="Proteomes" id="UP000318422">
    <property type="component" value="Unassembled WGS sequence"/>
</dbReference>
<dbReference type="SUPFAM" id="SSF55785">
    <property type="entry name" value="PYP-like sensor domain (PAS domain)"/>
    <property type="match status" value="1"/>
</dbReference>
<dbReference type="SMART" id="SM00388">
    <property type="entry name" value="HisKA"/>
    <property type="match status" value="1"/>
</dbReference>
<evidence type="ECO:0000256" key="3">
    <source>
        <dbReference type="ARBA" id="ARBA00022553"/>
    </source>
</evidence>
<dbReference type="InterPro" id="IPR003661">
    <property type="entry name" value="HisK_dim/P_dom"/>
</dbReference>
<feature type="transmembrane region" description="Helical" evidence="6">
    <location>
        <begin position="41"/>
        <end position="62"/>
    </location>
</feature>
<name>A0A4Y4CRL9_ZOORA</name>
<reference evidence="10 11" key="1">
    <citation type="submission" date="2019-06" db="EMBL/GenBank/DDBJ databases">
        <title>Whole genome shotgun sequence of Zoogloea ramigera NBRC 15342.</title>
        <authorList>
            <person name="Hosoyama A."/>
            <person name="Uohara A."/>
            <person name="Ohji S."/>
            <person name="Ichikawa N."/>
        </authorList>
    </citation>
    <scope>NUCLEOTIDE SEQUENCE [LARGE SCALE GENOMIC DNA]</scope>
    <source>
        <strain evidence="10 11">NBRC 15342</strain>
    </source>
</reference>
<dbReference type="InterPro" id="IPR005467">
    <property type="entry name" value="His_kinase_dom"/>
</dbReference>
<dbReference type="InterPro" id="IPR036890">
    <property type="entry name" value="HATPase_C_sf"/>
</dbReference>
<dbReference type="EC" id="2.7.13.3" evidence="2"/>
<dbReference type="GO" id="GO:0000155">
    <property type="term" value="F:phosphorelay sensor kinase activity"/>
    <property type="evidence" value="ECO:0007669"/>
    <property type="project" value="InterPro"/>
</dbReference>
<dbReference type="Gene3D" id="3.30.565.10">
    <property type="entry name" value="Histidine kinase-like ATPase, C-terminal domain"/>
    <property type="match status" value="1"/>
</dbReference>
<dbReference type="PRINTS" id="PR00344">
    <property type="entry name" value="BCTRLSENSOR"/>
</dbReference>